<feature type="transmembrane region" description="Helical" evidence="6">
    <location>
        <begin position="421"/>
        <end position="444"/>
    </location>
</feature>
<keyword evidence="2 6" id="KW-0812">Transmembrane</keyword>
<organism evidence="8 9">
    <name type="scientific">Helicocarpus griseus UAMH5409</name>
    <dbReference type="NCBI Taxonomy" id="1447875"/>
    <lineage>
        <taxon>Eukaryota</taxon>
        <taxon>Fungi</taxon>
        <taxon>Dikarya</taxon>
        <taxon>Ascomycota</taxon>
        <taxon>Pezizomycotina</taxon>
        <taxon>Eurotiomycetes</taxon>
        <taxon>Eurotiomycetidae</taxon>
        <taxon>Onygenales</taxon>
        <taxon>Ajellomycetaceae</taxon>
        <taxon>Helicocarpus</taxon>
    </lineage>
</organism>
<feature type="region of interest" description="Disordered" evidence="5">
    <location>
        <begin position="1"/>
        <end position="88"/>
    </location>
</feature>
<feature type="transmembrane region" description="Helical" evidence="6">
    <location>
        <begin position="492"/>
        <end position="512"/>
    </location>
</feature>
<dbReference type="GO" id="GO:0022857">
    <property type="term" value="F:transmembrane transporter activity"/>
    <property type="evidence" value="ECO:0007669"/>
    <property type="project" value="InterPro"/>
</dbReference>
<dbReference type="STRING" id="1447875.A0A2B7Y3W7"/>
<feature type="compositionally biased region" description="Basic and acidic residues" evidence="5">
    <location>
        <begin position="75"/>
        <end position="86"/>
    </location>
</feature>
<dbReference type="PROSITE" id="PS50850">
    <property type="entry name" value="MFS"/>
    <property type="match status" value="1"/>
</dbReference>
<evidence type="ECO:0000256" key="5">
    <source>
        <dbReference type="SAM" id="MobiDB-lite"/>
    </source>
</evidence>
<keyword evidence="4 6" id="KW-0472">Membrane</keyword>
<dbReference type="InterPro" id="IPR020846">
    <property type="entry name" value="MFS_dom"/>
</dbReference>
<evidence type="ECO:0000259" key="7">
    <source>
        <dbReference type="PROSITE" id="PS50850"/>
    </source>
</evidence>
<accession>A0A2B7Y3W7</accession>
<dbReference type="CDD" id="cd17323">
    <property type="entry name" value="MFS_Tpo1_MDR_like"/>
    <property type="match status" value="1"/>
</dbReference>
<evidence type="ECO:0000256" key="6">
    <source>
        <dbReference type="SAM" id="Phobius"/>
    </source>
</evidence>
<feature type="transmembrane region" description="Helical" evidence="6">
    <location>
        <begin position="465"/>
        <end position="486"/>
    </location>
</feature>
<feature type="transmembrane region" description="Helical" evidence="6">
    <location>
        <begin position="191"/>
        <end position="210"/>
    </location>
</feature>
<feature type="transmembrane region" description="Helical" evidence="6">
    <location>
        <begin position="278"/>
        <end position="299"/>
    </location>
</feature>
<dbReference type="SUPFAM" id="SSF103473">
    <property type="entry name" value="MFS general substrate transporter"/>
    <property type="match status" value="1"/>
</dbReference>
<evidence type="ECO:0000256" key="3">
    <source>
        <dbReference type="ARBA" id="ARBA00022989"/>
    </source>
</evidence>
<evidence type="ECO:0000256" key="2">
    <source>
        <dbReference type="ARBA" id="ARBA00022692"/>
    </source>
</evidence>
<feature type="transmembrane region" description="Helical" evidence="6">
    <location>
        <begin position="383"/>
        <end position="409"/>
    </location>
</feature>
<dbReference type="Pfam" id="PF07690">
    <property type="entry name" value="MFS_1"/>
    <property type="match status" value="1"/>
</dbReference>
<dbReference type="AlphaFoldDB" id="A0A2B7Y3W7"/>
<dbReference type="PANTHER" id="PTHR23502">
    <property type="entry name" value="MAJOR FACILITATOR SUPERFAMILY"/>
    <property type="match status" value="1"/>
</dbReference>
<evidence type="ECO:0000256" key="1">
    <source>
        <dbReference type="ARBA" id="ARBA00004141"/>
    </source>
</evidence>
<dbReference type="EMBL" id="PDNB01000002">
    <property type="protein sequence ID" value="PGH18804.1"/>
    <property type="molecule type" value="Genomic_DNA"/>
</dbReference>
<dbReference type="InterPro" id="IPR011701">
    <property type="entry name" value="MFS"/>
</dbReference>
<feature type="transmembrane region" description="Helical" evidence="6">
    <location>
        <begin position="558"/>
        <end position="579"/>
    </location>
</feature>
<comment type="subcellular location">
    <subcellularLocation>
        <location evidence="1">Membrane</location>
        <topology evidence="1">Multi-pass membrane protein</topology>
    </subcellularLocation>
</comment>
<keyword evidence="9" id="KW-1185">Reference proteome</keyword>
<comment type="caution">
    <text evidence="8">The sequence shown here is derived from an EMBL/GenBank/DDBJ whole genome shotgun (WGS) entry which is preliminary data.</text>
</comment>
<feature type="compositionally biased region" description="Polar residues" evidence="5">
    <location>
        <begin position="1"/>
        <end position="37"/>
    </location>
</feature>
<proteinExistence type="predicted"/>
<keyword evidence="3 6" id="KW-1133">Transmembrane helix</keyword>
<protein>
    <recommendedName>
        <fullName evidence="7">Major facilitator superfamily (MFS) profile domain-containing protein</fullName>
    </recommendedName>
</protein>
<feature type="region of interest" description="Disordered" evidence="5">
    <location>
        <begin position="103"/>
        <end position="123"/>
    </location>
</feature>
<feature type="transmembrane region" description="Helical" evidence="6">
    <location>
        <begin position="305"/>
        <end position="327"/>
    </location>
</feature>
<dbReference type="OrthoDB" id="6770063at2759"/>
<dbReference type="Gene3D" id="1.20.1250.20">
    <property type="entry name" value="MFS general substrate transporter like domains"/>
    <property type="match status" value="1"/>
</dbReference>
<name>A0A2B7Y3W7_9EURO</name>
<evidence type="ECO:0000313" key="9">
    <source>
        <dbReference type="Proteomes" id="UP000223968"/>
    </source>
</evidence>
<evidence type="ECO:0000313" key="8">
    <source>
        <dbReference type="EMBL" id="PGH18804.1"/>
    </source>
</evidence>
<dbReference type="FunFam" id="1.20.1250.20:FF:000011">
    <property type="entry name" value="MFS multidrug transporter, putative"/>
    <property type="match status" value="1"/>
</dbReference>
<gene>
    <name evidence="8" type="ORF">AJ79_00217</name>
</gene>
<feature type="transmembrane region" description="Helical" evidence="6">
    <location>
        <begin position="217"/>
        <end position="239"/>
    </location>
</feature>
<feature type="transmembrane region" description="Helical" evidence="6">
    <location>
        <begin position="150"/>
        <end position="171"/>
    </location>
</feature>
<feature type="domain" description="Major facilitator superfamily (MFS) profile" evidence="7">
    <location>
        <begin position="152"/>
        <end position="584"/>
    </location>
</feature>
<sequence length="595" mass="64977">MADLEQVTTSRSARSGRSLGTLQPGLSRQRTSASRNTPVFPPQYLDDHSTYQGVDDVEDDISEIDLSPEAPSESFGEKESQERSPACHDNVYENDIETVSSRGHADFVPVRSASRPQKTRTRSIQDPRLVTWDGAEDPTNPKNWSLKKKWAATVVVSCFTLMSPVSSSMVAPALPTIAQEFGIQNEVESQLVLSIFLLAYAIGPLLLGPLSEIYGRVIVLQLANLFYLVFNIACGVSQSKSQLTAFRFFAGLGGSAPLAIGGGVLSDCWRAEERGKSVAIYSLAPLLGPAIGPIAGGFITKHTTWRWAFHATSIADAVVQIGGIFLLQETYPPKILSAKVARLRKITGDDSLYSEYDHPEKTRFKIVQNALVRPFILLSTQPIIQVIAIYMAFLYGLMYLVLSTFAALWSNPDFYNQPIDIGGLNYISLGLGFFVGSQACARLNDKIYRALKERGSGIGKPEFRTPLLVVGAILIPSGLFIYGWAAQYRTHWIVPNVGTCILSAGMIVGFQCQQTYIVDAYTRYAASGIASATLLRSLAGFGFPLFAPYMYAKLDMGWGNSLLGFIAIVLGGPAPFLLWRYGEKLRKKSPYAAGG</sequence>
<dbReference type="GO" id="GO:0016020">
    <property type="term" value="C:membrane"/>
    <property type="evidence" value="ECO:0007669"/>
    <property type="project" value="UniProtKB-SubCell"/>
</dbReference>
<evidence type="ECO:0000256" key="4">
    <source>
        <dbReference type="ARBA" id="ARBA00023136"/>
    </source>
</evidence>
<dbReference type="Proteomes" id="UP000223968">
    <property type="component" value="Unassembled WGS sequence"/>
</dbReference>
<feature type="transmembrane region" description="Helical" evidence="6">
    <location>
        <begin position="524"/>
        <end position="546"/>
    </location>
</feature>
<dbReference type="PANTHER" id="PTHR23502:SF60">
    <property type="entry name" value="MAJOR FACILITATOR SUPERFAMILY (MFS) PROFILE DOMAIN-CONTAINING PROTEIN-RELATED"/>
    <property type="match status" value="1"/>
</dbReference>
<dbReference type="InterPro" id="IPR036259">
    <property type="entry name" value="MFS_trans_sf"/>
</dbReference>
<reference evidence="8 9" key="1">
    <citation type="submission" date="2017-10" db="EMBL/GenBank/DDBJ databases">
        <title>Comparative genomics in systemic dimorphic fungi from Ajellomycetaceae.</title>
        <authorList>
            <person name="Munoz J.F."/>
            <person name="Mcewen J.G."/>
            <person name="Clay O.K."/>
            <person name="Cuomo C.A."/>
        </authorList>
    </citation>
    <scope>NUCLEOTIDE SEQUENCE [LARGE SCALE GENOMIC DNA]</scope>
    <source>
        <strain evidence="8 9">UAMH5409</strain>
    </source>
</reference>
<feature type="transmembrane region" description="Helical" evidence="6">
    <location>
        <begin position="245"/>
        <end position="266"/>
    </location>
</feature>